<dbReference type="AlphaFoldDB" id="A0A9P1DYL3"/>
<dbReference type="PROSITE" id="PS51397">
    <property type="entry name" value="WLM"/>
    <property type="match status" value="1"/>
</dbReference>
<feature type="domain" description="WLM" evidence="1">
    <location>
        <begin position="172"/>
        <end position="358"/>
    </location>
</feature>
<dbReference type="Proteomes" id="UP001152484">
    <property type="component" value="Unassembled WGS sequence"/>
</dbReference>
<dbReference type="PANTHER" id="PTHR47796:SF1">
    <property type="entry name" value="OS08G0500800 PROTEIN"/>
    <property type="match status" value="1"/>
</dbReference>
<gene>
    <name evidence="2" type="ORF">CEURO_LOCUS1585</name>
</gene>
<dbReference type="SUPFAM" id="SSF143503">
    <property type="entry name" value="PUG domain-like"/>
    <property type="match status" value="1"/>
</dbReference>
<comment type="caution">
    <text evidence="2">The sequence shown here is derived from an EMBL/GenBank/DDBJ whole genome shotgun (WGS) entry which is preliminary data.</text>
</comment>
<dbReference type="InterPro" id="IPR018997">
    <property type="entry name" value="PUB_domain"/>
</dbReference>
<dbReference type="Pfam" id="PF09409">
    <property type="entry name" value="PUB"/>
    <property type="match status" value="1"/>
</dbReference>
<dbReference type="SMART" id="SM00580">
    <property type="entry name" value="PUG"/>
    <property type="match status" value="1"/>
</dbReference>
<evidence type="ECO:0000313" key="3">
    <source>
        <dbReference type="Proteomes" id="UP001152484"/>
    </source>
</evidence>
<keyword evidence="3" id="KW-1185">Reference proteome</keyword>
<dbReference type="Pfam" id="PF08325">
    <property type="entry name" value="WLM"/>
    <property type="match status" value="1"/>
</dbReference>
<dbReference type="CDD" id="cd10463">
    <property type="entry name" value="PUB_WLM"/>
    <property type="match status" value="1"/>
</dbReference>
<dbReference type="Gene3D" id="3.10.20.90">
    <property type="entry name" value="Phosphatidylinositol 3-kinase Catalytic Subunit, Chain A, domain 1"/>
    <property type="match status" value="1"/>
</dbReference>
<evidence type="ECO:0000313" key="2">
    <source>
        <dbReference type="EMBL" id="CAH9060501.1"/>
    </source>
</evidence>
<name>A0A9P1DYL3_CUSEU</name>
<dbReference type="EMBL" id="CAMAPE010000004">
    <property type="protein sequence ID" value="CAH9060501.1"/>
    <property type="molecule type" value="Genomic_DNA"/>
</dbReference>
<evidence type="ECO:0000259" key="1">
    <source>
        <dbReference type="PROSITE" id="PS51397"/>
    </source>
</evidence>
<sequence>MPSFCNIPASQLIYSLYPGEGRYPVNRTRSLKQFTRVEVMDQLHRAIDLSVTWRGKKFFPKMDPRTTFKALGDELLKLTNVEDDTMRLIVPTNKSSKLIYPFSEEHSYLKLDEASIIEGKSLRMLGVPKDEVDEVIKRANEDLRIVGFEEEEQRLRQRSAYRVQTSLKVPQGHYIFCDFRTLHLPGVELNPPPSEALKLMHKLSADPGIVAIMNKHRWRVGIMTEMAPIGYVGVSPKCILGFNKSQGEEISLRLRTDNLRGFRKYHIIKKTLLHELAHMVHSEHDANFYALDKQLNEEAAILDWTKSRSHTLSGLQHAQSYEDDMFDIPIPSAQKLGGKSLSSDARVSSVTAAVQRFAANQTREIEGSNHMDVEQENEPAISTIDHVPEYTRVLPHLEDMEHEETERDDDSERVIINTDGVEAMHENQVCDVSDPDRSQEKSVRLTEQDLDDKRAMLRTVPSNHIDEPDPDDPELLRIRDPVDMVCSNLRRAVEQLKAQASPVDAACILQTLIKIIKNMIEYPYEVKFKKLRKANPIIKRDLLNYKAAMDILVLIGFKEDVLTDEMGRREDCLFLKRDDPGLLWLAKSSLEAYIA</sequence>
<reference evidence="2" key="1">
    <citation type="submission" date="2022-07" db="EMBL/GenBank/DDBJ databases">
        <authorList>
            <person name="Macas J."/>
            <person name="Novak P."/>
            <person name="Neumann P."/>
        </authorList>
    </citation>
    <scope>NUCLEOTIDE SEQUENCE</scope>
</reference>
<accession>A0A9P1DYL3</accession>
<proteinExistence type="predicted"/>
<dbReference type="InterPro" id="IPR036339">
    <property type="entry name" value="PUB-like_dom_sf"/>
</dbReference>
<dbReference type="InterPro" id="IPR013536">
    <property type="entry name" value="WLM_dom"/>
</dbReference>
<dbReference type="Gene3D" id="1.20.58.2190">
    <property type="match status" value="1"/>
</dbReference>
<protein>
    <recommendedName>
        <fullName evidence="1">WLM domain-containing protein</fullName>
    </recommendedName>
</protein>
<dbReference type="PANTHER" id="PTHR47796">
    <property type="entry name" value="ZINC METALLOPROTEINASE-LIKE PROTEIN"/>
    <property type="match status" value="1"/>
</dbReference>
<organism evidence="2 3">
    <name type="scientific">Cuscuta europaea</name>
    <name type="common">European dodder</name>
    <dbReference type="NCBI Taxonomy" id="41803"/>
    <lineage>
        <taxon>Eukaryota</taxon>
        <taxon>Viridiplantae</taxon>
        <taxon>Streptophyta</taxon>
        <taxon>Embryophyta</taxon>
        <taxon>Tracheophyta</taxon>
        <taxon>Spermatophyta</taxon>
        <taxon>Magnoliopsida</taxon>
        <taxon>eudicotyledons</taxon>
        <taxon>Gunneridae</taxon>
        <taxon>Pentapetalae</taxon>
        <taxon>asterids</taxon>
        <taxon>lamiids</taxon>
        <taxon>Solanales</taxon>
        <taxon>Convolvulaceae</taxon>
        <taxon>Cuscuteae</taxon>
        <taxon>Cuscuta</taxon>
        <taxon>Cuscuta subgen. Cuscuta</taxon>
    </lineage>
</organism>
<dbReference type="OrthoDB" id="49605at2759"/>